<evidence type="ECO:0000259" key="2">
    <source>
        <dbReference type="PROSITE" id="PS50994"/>
    </source>
</evidence>
<dbReference type="InterPro" id="IPR036397">
    <property type="entry name" value="RNaseH_sf"/>
</dbReference>
<gene>
    <name evidence="3" type="ORF">JQV55_08650</name>
</gene>
<dbReference type="GO" id="GO:0015074">
    <property type="term" value="P:DNA integration"/>
    <property type="evidence" value="ECO:0007669"/>
    <property type="project" value="InterPro"/>
</dbReference>
<reference evidence="3 4" key="1">
    <citation type="submission" date="2021-01" db="EMBL/GenBank/DDBJ databases">
        <title>Diatom-associated Roseobacters Show Island Model of Population Structure.</title>
        <authorList>
            <person name="Qu L."/>
            <person name="Feng X."/>
            <person name="Chen Y."/>
            <person name="Li L."/>
            <person name="Wang X."/>
            <person name="Hu Z."/>
            <person name="Wang H."/>
            <person name="Luo H."/>
        </authorList>
    </citation>
    <scope>NUCLEOTIDE SEQUENCE [LARGE SCALE GENOMIC DNA]</scope>
    <source>
        <strain evidence="3 4">TR60-84</strain>
    </source>
</reference>
<dbReference type="InterPro" id="IPR001584">
    <property type="entry name" value="Integrase_cat-core"/>
</dbReference>
<comment type="caution">
    <text evidence="3">The sequence shown here is derived from an EMBL/GenBank/DDBJ whole genome shotgun (WGS) entry which is preliminary data.</text>
</comment>
<name>A0AAE2VXK8_9RHOB</name>
<dbReference type="Proteomes" id="UP000732193">
    <property type="component" value="Unassembled WGS sequence"/>
</dbReference>
<dbReference type="PROSITE" id="PS50994">
    <property type="entry name" value="INTEGRASE"/>
    <property type="match status" value="1"/>
</dbReference>
<feature type="region of interest" description="Disordered" evidence="1">
    <location>
        <begin position="676"/>
        <end position="709"/>
    </location>
</feature>
<dbReference type="InterPro" id="IPR012337">
    <property type="entry name" value="RNaseH-like_sf"/>
</dbReference>
<feature type="region of interest" description="Disordered" evidence="1">
    <location>
        <begin position="135"/>
        <end position="155"/>
    </location>
</feature>
<dbReference type="RefSeq" id="WP_203241980.1">
    <property type="nucleotide sequence ID" value="NZ_JAFBRH010000002.1"/>
</dbReference>
<dbReference type="GO" id="GO:0003676">
    <property type="term" value="F:nucleic acid binding"/>
    <property type="evidence" value="ECO:0007669"/>
    <property type="project" value="InterPro"/>
</dbReference>
<dbReference type="Gene3D" id="3.30.420.10">
    <property type="entry name" value="Ribonuclease H-like superfamily/Ribonuclease H"/>
    <property type="match status" value="1"/>
</dbReference>
<sequence>MIFNYEPTDTFLIYGEAHWCSYQTDTLCIFEPKEKGAGPPKTFSRKEIGFLRGSNHWRYVPGPRTYERLKKAAKLGSKALQDAHSEDQDAALFAYMECMNLEAFRNAGAVSLTLKSLTSKWTEIVGAFLEQEATRNLGNGPRRGGSKLPEQRKPHAASTLLKLYRRLRQSNYDPGVLVPHYRTGKERSLGFCDQTEDFIRRFVKASINREDPYANAIAKDTRDALVAENERRSKNEEKLLGVPSVRTIERRIEWLDPFEVAVLRHGIDKARMDHAVSSGGLDLLYPLERVEIDEWEGDVRVKFKQLGIWDSLPQDIRNDVPDGRKWIYVAIDCATRCILAMSVCSQPNSDAARRILGQIVKDKTDLARLAGAEGTWDFFGTPHLICTDTGSAFRSNMFILAVNTLGSIILFPPVKIPELRSRVERLFGTMARIIMPLLPGRTFSNPMARGDYPSEERTVLTDDDLTRILTIWVVDHYHQQPHRGLPGAQSPASRWKELVNKYDVTEPPDLNTRRVALGYEYIRTPSKQGVVLFSNHYDCKELMKYRQAHKGKPLRIRIDPDNIGAVSVEIGRVWHQANALNGEEIEGLSMDHWTRVVRELRQRNSAEAELTLAQRNRAIQKVRKIVADARDLGGLVDPEYTAERLDYLATNLCAGLIFNHPDTPPVSDEDVPFGRKIEPIFPTEPDIHSPVTEQIQPNSGDDEEWKLEE</sequence>
<accession>A0AAE2VXK8</accession>
<proteinExistence type="predicted"/>
<dbReference type="Pfam" id="PF09299">
    <property type="entry name" value="Mu-transpos_C"/>
    <property type="match status" value="1"/>
</dbReference>
<feature type="domain" description="Integrase catalytic" evidence="2">
    <location>
        <begin position="282"/>
        <end position="499"/>
    </location>
</feature>
<feature type="compositionally biased region" description="Acidic residues" evidence="1">
    <location>
        <begin position="700"/>
        <end position="709"/>
    </location>
</feature>
<dbReference type="InterPro" id="IPR015378">
    <property type="entry name" value="Transposase-like_Mu_C"/>
</dbReference>
<keyword evidence="4" id="KW-1185">Reference proteome</keyword>
<dbReference type="EMBL" id="JAFBRM010000002">
    <property type="protein sequence ID" value="MBM1713629.1"/>
    <property type="molecule type" value="Genomic_DNA"/>
</dbReference>
<evidence type="ECO:0000313" key="4">
    <source>
        <dbReference type="Proteomes" id="UP000732193"/>
    </source>
</evidence>
<dbReference type="AlphaFoldDB" id="A0AAE2VXK8"/>
<evidence type="ECO:0000256" key="1">
    <source>
        <dbReference type="SAM" id="MobiDB-lite"/>
    </source>
</evidence>
<organism evidence="3 4">
    <name type="scientific">Sulfitobacter geojensis</name>
    <dbReference type="NCBI Taxonomy" id="1342299"/>
    <lineage>
        <taxon>Bacteria</taxon>
        <taxon>Pseudomonadati</taxon>
        <taxon>Pseudomonadota</taxon>
        <taxon>Alphaproteobacteria</taxon>
        <taxon>Rhodobacterales</taxon>
        <taxon>Roseobacteraceae</taxon>
        <taxon>Sulfitobacter</taxon>
    </lineage>
</organism>
<protein>
    <submittedName>
        <fullName evidence="3">DDE-type integrase/transposase/recombinase</fullName>
    </submittedName>
</protein>
<dbReference type="SUPFAM" id="SSF53098">
    <property type="entry name" value="Ribonuclease H-like"/>
    <property type="match status" value="1"/>
</dbReference>
<evidence type="ECO:0000313" key="3">
    <source>
        <dbReference type="EMBL" id="MBM1713629.1"/>
    </source>
</evidence>